<sequence length="86" mass="10080">MKAPELDFYYFDSCPYCQRVINVINKHKIKVNWIDIYEDLNALQKLIQITGRKTVPCLFIDGDPMHESSDIMAWLEANVDRLTKTT</sequence>
<gene>
    <name evidence="2" type="ORF">C0V70_02555</name>
</gene>
<dbReference type="Pfam" id="PF00462">
    <property type="entry name" value="Glutaredoxin"/>
    <property type="match status" value="1"/>
</dbReference>
<evidence type="ECO:0000313" key="3">
    <source>
        <dbReference type="Proteomes" id="UP000235584"/>
    </source>
</evidence>
<proteinExistence type="predicted"/>
<dbReference type="AlphaFoldDB" id="A0A2K9NNB1"/>
<dbReference type="Proteomes" id="UP000235584">
    <property type="component" value="Chromosome"/>
</dbReference>
<evidence type="ECO:0000259" key="1">
    <source>
        <dbReference type="Pfam" id="PF00462"/>
    </source>
</evidence>
<keyword evidence="3" id="KW-1185">Reference proteome</keyword>
<reference evidence="2 3" key="1">
    <citation type="submission" date="2018-01" db="EMBL/GenBank/DDBJ databases">
        <title>Complete genome sequence of Bacteriovorax stolpii DSM12778.</title>
        <authorList>
            <person name="Tang B."/>
            <person name="Chang J."/>
        </authorList>
    </citation>
    <scope>NUCLEOTIDE SEQUENCE [LARGE SCALE GENOMIC DNA]</scope>
    <source>
        <strain evidence="2 3">DSM 12778</strain>
    </source>
</reference>
<dbReference type="PANTHER" id="PTHR43968">
    <property type="match status" value="1"/>
</dbReference>
<dbReference type="Gene3D" id="3.40.30.10">
    <property type="entry name" value="Glutaredoxin"/>
    <property type="match status" value="1"/>
</dbReference>
<dbReference type="KEGG" id="bsto:C0V70_02555"/>
<dbReference type="InterPro" id="IPR050983">
    <property type="entry name" value="GST_Omega/HSP26"/>
</dbReference>
<dbReference type="SUPFAM" id="SSF52833">
    <property type="entry name" value="Thioredoxin-like"/>
    <property type="match status" value="1"/>
</dbReference>
<dbReference type="InterPro" id="IPR014025">
    <property type="entry name" value="Glutaredoxin_subgr"/>
</dbReference>
<accession>A0A2K9NNB1</accession>
<name>A0A2K9NNB1_BACTC</name>
<dbReference type="EMBL" id="CP025704">
    <property type="protein sequence ID" value="AUN97003.1"/>
    <property type="molecule type" value="Genomic_DNA"/>
</dbReference>
<dbReference type="InterPro" id="IPR036249">
    <property type="entry name" value="Thioredoxin-like_sf"/>
</dbReference>
<dbReference type="PROSITE" id="PS51354">
    <property type="entry name" value="GLUTAREDOXIN_2"/>
    <property type="match status" value="1"/>
</dbReference>
<dbReference type="PRINTS" id="PR00160">
    <property type="entry name" value="GLUTAREDOXIN"/>
</dbReference>
<dbReference type="RefSeq" id="WP_102242298.1">
    <property type="nucleotide sequence ID" value="NZ_CP025704.1"/>
</dbReference>
<dbReference type="OrthoDB" id="9814618at2"/>
<feature type="domain" description="Glutaredoxin" evidence="1">
    <location>
        <begin position="11"/>
        <end position="63"/>
    </location>
</feature>
<protein>
    <submittedName>
        <fullName evidence="2">Glutaredoxin</fullName>
    </submittedName>
</protein>
<evidence type="ECO:0000313" key="2">
    <source>
        <dbReference type="EMBL" id="AUN97003.1"/>
    </source>
</evidence>
<dbReference type="InterPro" id="IPR002109">
    <property type="entry name" value="Glutaredoxin"/>
</dbReference>
<organism evidence="2 3">
    <name type="scientific">Bacteriovorax stolpii</name>
    <name type="common">Bdellovibrio stolpii</name>
    <dbReference type="NCBI Taxonomy" id="960"/>
    <lineage>
        <taxon>Bacteria</taxon>
        <taxon>Pseudomonadati</taxon>
        <taxon>Bdellovibrionota</taxon>
        <taxon>Bacteriovoracia</taxon>
        <taxon>Bacteriovoracales</taxon>
        <taxon>Bacteriovoracaceae</taxon>
        <taxon>Bacteriovorax</taxon>
    </lineage>
</organism>
<dbReference type="PANTHER" id="PTHR43968:SF6">
    <property type="entry name" value="GLUTATHIONE S-TRANSFERASE OMEGA"/>
    <property type="match status" value="1"/>
</dbReference>
<dbReference type="GO" id="GO:0005737">
    <property type="term" value="C:cytoplasm"/>
    <property type="evidence" value="ECO:0007669"/>
    <property type="project" value="TreeGrafter"/>
</dbReference>